<evidence type="ECO:0000256" key="1">
    <source>
        <dbReference type="ARBA" id="ARBA00005254"/>
    </source>
</evidence>
<comment type="caution">
    <text evidence="2">The sequence shown here is derived from an EMBL/GenBank/DDBJ whole genome shotgun (WGS) entry which is preliminary data.</text>
</comment>
<comment type="similarity">
    <text evidence="1">Belongs to the enoyl-CoA hydratase/isomerase family.</text>
</comment>
<dbReference type="EMBL" id="JBHRTP010000085">
    <property type="protein sequence ID" value="MFC3110701.1"/>
    <property type="molecule type" value="Genomic_DNA"/>
</dbReference>
<protein>
    <submittedName>
        <fullName evidence="2">Enoyl-CoA hydratase-related protein</fullName>
    </submittedName>
</protein>
<dbReference type="CDD" id="cd06558">
    <property type="entry name" value="crotonase-like"/>
    <property type="match status" value="1"/>
</dbReference>
<dbReference type="Pfam" id="PF00378">
    <property type="entry name" value="ECH_1"/>
    <property type="match status" value="1"/>
</dbReference>
<dbReference type="RefSeq" id="WP_390322774.1">
    <property type="nucleotide sequence ID" value="NZ_JBHRTP010000085.1"/>
</dbReference>
<organism evidence="2 3">
    <name type="scientific">Undibacterium arcticum</name>
    <dbReference type="NCBI Taxonomy" id="1762892"/>
    <lineage>
        <taxon>Bacteria</taxon>
        <taxon>Pseudomonadati</taxon>
        <taxon>Pseudomonadota</taxon>
        <taxon>Betaproteobacteria</taxon>
        <taxon>Burkholderiales</taxon>
        <taxon>Oxalobacteraceae</taxon>
        <taxon>Undibacterium</taxon>
    </lineage>
</organism>
<dbReference type="Proteomes" id="UP001595530">
    <property type="component" value="Unassembled WGS sequence"/>
</dbReference>
<gene>
    <name evidence="2" type="ORF">ACFOFO_22560</name>
</gene>
<sequence>MLADSNYQTLKLATDARGVSHVTLAKPETLNAFDETMIAELSAVFDALSHSHDTRVVVLAAEGRAFSAGADLRWMERASNNSQQANLADARRFACMMQMIQTCDKPVIARVQGAAYGGGVGLCCACDIVFAVPQARFAVSEAKFGILPSVIGPYLINAVGKRQALRLALTAEQIDTARAAEIGLVHEIVEADQLDAAIEKTIVQLLANGPGALGEIKRLFGQLAVAEVDEVVRELTAQTIARVRATPEAREGFAAFLAKRPAAWVKS</sequence>
<dbReference type="InterPro" id="IPR051683">
    <property type="entry name" value="Enoyl-CoA_Hydratase/Isomerase"/>
</dbReference>
<name>A0ABV7FAN8_9BURK</name>
<dbReference type="InterPro" id="IPR014748">
    <property type="entry name" value="Enoyl-CoA_hydra_C"/>
</dbReference>
<keyword evidence="3" id="KW-1185">Reference proteome</keyword>
<proteinExistence type="inferred from homology"/>
<dbReference type="Gene3D" id="1.10.12.10">
    <property type="entry name" value="Lyase 2-enoyl-coa Hydratase, Chain A, domain 2"/>
    <property type="match status" value="1"/>
</dbReference>
<evidence type="ECO:0000313" key="3">
    <source>
        <dbReference type="Proteomes" id="UP001595530"/>
    </source>
</evidence>
<dbReference type="PANTHER" id="PTHR42964:SF1">
    <property type="entry name" value="POLYKETIDE BIOSYNTHESIS ENOYL-COA HYDRATASE PKSH-RELATED"/>
    <property type="match status" value="1"/>
</dbReference>
<dbReference type="Gene3D" id="3.90.226.10">
    <property type="entry name" value="2-enoyl-CoA Hydratase, Chain A, domain 1"/>
    <property type="match status" value="1"/>
</dbReference>
<dbReference type="PANTHER" id="PTHR42964">
    <property type="entry name" value="ENOYL-COA HYDRATASE"/>
    <property type="match status" value="1"/>
</dbReference>
<dbReference type="InterPro" id="IPR001753">
    <property type="entry name" value="Enoyl-CoA_hydra/iso"/>
</dbReference>
<dbReference type="InterPro" id="IPR029045">
    <property type="entry name" value="ClpP/crotonase-like_dom_sf"/>
</dbReference>
<dbReference type="SUPFAM" id="SSF52096">
    <property type="entry name" value="ClpP/crotonase"/>
    <property type="match status" value="1"/>
</dbReference>
<evidence type="ECO:0000313" key="2">
    <source>
        <dbReference type="EMBL" id="MFC3110701.1"/>
    </source>
</evidence>
<reference evidence="3" key="1">
    <citation type="journal article" date="2019" name="Int. J. Syst. Evol. Microbiol.">
        <title>The Global Catalogue of Microorganisms (GCM) 10K type strain sequencing project: providing services to taxonomists for standard genome sequencing and annotation.</title>
        <authorList>
            <consortium name="The Broad Institute Genomics Platform"/>
            <consortium name="The Broad Institute Genome Sequencing Center for Infectious Disease"/>
            <person name="Wu L."/>
            <person name="Ma J."/>
        </authorList>
    </citation>
    <scope>NUCLEOTIDE SEQUENCE [LARGE SCALE GENOMIC DNA]</scope>
    <source>
        <strain evidence="3">KCTC 42986</strain>
    </source>
</reference>
<accession>A0ABV7FAN8</accession>